<dbReference type="SUPFAM" id="SSF55729">
    <property type="entry name" value="Acyl-CoA N-acyltransferases (Nat)"/>
    <property type="match status" value="1"/>
</dbReference>
<evidence type="ECO:0000313" key="5">
    <source>
        <dbReference type="Proteomes" id="UP000274601"/>
    </source>
</evidence>
<keyword evidence="2" id="KW-0012">Acyltransferase</keyword>
<dbReference type="AlphaFoldDB" id="A0A495R0G5"/>
<gene>
    <name evidence="4" type="ORF">BZB76_1071</name>
</gene>
<dbReference type="InterPro" id="IPR000182">
    <property type="entry name" value="GNAT_dom"/>
</dbReference>
<comment type="caution">
    <text evidence="4">The sequence shown here is derived from an EMBL/GenBank/DDBJ whole genome shotgun (WGS) entry which is preliminary data.</text>
</comment>
<keyword evidence="1 4" id="KW-0808">Transferase</keyword>
<feature type="domain" description="N-acetyltransferase" evidence="3">
    <location>
        <begin position="4"/>
        <end position="150"/>
    </location>
</feature>
<name>A0A495R0G5_9ACTN</name>
<dbReference type="EMBL" id="RBWU01000001">
    <property type="protein sequence ID" value="RKS79596.1"/>
    <property type="molecule type" value="Genomic_DNA"/>
</dbReference>
<accession>A0A495R0G5</accession>
<proteinExistence type="predicted"/>
<evidence type="ECO:0000256" key="2">
    <source>
        <dbReference type="ARBA" id="ARBA00023315"/>
    </source>
</evidence>
<evidence type="ECO:0000259" key="3">
    <source>
        <dbReference type="PROSITE" id="PS51186"/>
    </source>
</evidence>
<evidence type="ECO:0000313" key="4">
    <source>
        <dbReference type="EMBL" id="RKS79596.1"/>
    </source>
</evidence>
<dbReference type="Proteomes" id="UP000274601">
    <property type="component" value="Unassembled WGS sequence"/>
</dbReference>
<protein>
    <submittedName>
        <fullName evidence="4">Acetyltransferase (GNAT) family protein</fullName>
    </submittedName>
</protein>
<dbReference type="InterPro" id="IPR050832">
    <property type="entry name" value="Bact_Acetyltransf"/>
</dbReference>
<evidence type="ECO:0000256" key="1">
    <source>
        <dbReference type="ARBA" id="ARBA00022679"/>
    </source>
</evidence>
<dbReference type="GO" id="GO:0016747">
    <property type="term" value="F:acyltransferase activity, transferring groups other than amino-acyl groups"/>
    <property type="evidence" value="ECO:0007669"/>
    <property type="project" value="InterPro"/>
</dbReference>
<keyword evidence="5" id="KW-1185">Reference proteome</keyword>
<sequence length="152" mass="17312">MNAIALRPATPADSEFCFQLHKAAMGDYVAAIWGWDEQAQRDYHARGFDPDHWQIITADDTDIGMLNVEYHDNEVYLARIEIHPDHQGHGIGTRLITTLVKEAAQRGQDLVLDVLAVNHRAQALYQRLGLREVARHGDNDIKIRMRYTRPSA</sequence>
<dbReference type="RefSeq" id="WP_121433088.1">
    <property type="nucleotide sequence ID" value="NZ_RBWU01000001.1"/>
</dbReference>
<dbReference type="InterPro" id="IPR016181">
    <property type="entry name" value="Acyl_CoA_acyltransferase"/>
</dbReference>
<reference evidence="4 5" key="1">
    <citation type="submission" date="2018-10" db="EMBL/GenBank/DDBJ databases">
        <title>Genomic Encyclopedia of Archaeal and Bacterial Type Strains, Phase II (KMG-II): from individual species to whole genera.</title>
        <authorList>
            <person name="Goeker M."/>
        </authorList>
    </citation>
    <scope>NUCLEOTIDE SEQUENCE [LARGE SCALE GENOMIC DNA]</scope>
    <source>
        <strain evidence="4 5">DSM 43383</strain>
    </source>
</reference>
<dbReference type="PANTHER" id="PTHR43877">
    <property type="entry name" value="AMINOALKYLPHOSPHONATE N-ACETYLTRANSFERASE-RELATED-RELATED"/>
    <property type="match status" value="1"/>
</dbReference>
<dbReference type="CDD" id="cd04301">
    <property type="entry name" value="NAT_SF"/>
    <property type="match status" value="1"/>
</dbReference>
<organism evidence="4 5">
    <name type="scientific">Actinomadura pelletieri DSM 43383</name>
    <dbReference type="NCBI Taxonomy" id="1120940"/>
    <lineage>
        <taxon>Bacteria</taxon>
        <taxon>Bacillati</taxon>
        <taxon>Actinomycetota</taxon>
        <taxon>Actinomycetes</taxon>
        <taxon>Streptosporangiales</taxon>
        <taxon>Thermomonosporaceae</taxon>
        <taxon>Actinomadura</taxon>
    </lineage>
</organism>
<dbReference type="OrthoDB" id="9803233at2"/>
<dbReference type="Gene3D" id="3.40.630.30">
    <property type="match status" value="1"/>
</dbReference>
<dbReference type="Pfam" id="PF00583">
    <property type="entry name" value="Acetyltransf_1"/>
    <property type="match status" value="1"/>
</dbReference>
<dbReference type="PROSITE" id="PS51186">
    <property type="entry name" value="GNAT"/>
    <property type="match status" value="1"/>
</dbReference>